<evidence type="ECO:0000256" key="2">
    <source>
        <dbReference type="ARBA" id="ARBA00022679"/>
    </source>
</evidence>
<evidence type="ECO:0000313" key="6">
    <source>
        <dbReference type="EMBL" id="CAK9097295.1"/>
    </source>
</evidence>
<feature type="region of interest" description="Disordered" evidence="5">
    <location>
        <begin position="485"/>
        <end position="578"/>
    </location>
</feature>
<dbReference type="Gene3D" id="3.40.50.150">
    <property type="entry name" value="Vaccinia Virus protein VP39"/>
    <property type="match status" value="1"/>
</dbReference>
<evidence type="ECO:0000256" key="5">
    <source>
        <dbReference type="SAM" id="MobiDB-lite"/>
    </source>
</evidence>
<dbReference type="Pfam" id="PF00145">
    <property type="entry name" value="DNA_methylase"/>
    <property type="match status" value="1"/>
</dbReference>
<feature type="compositionally biased region" description="Polar residues" evidence="5">
    <location>
        <begin position="564"/>
        <end position="573"/>
    </location>
</feature>
<proteinExistence type="inferred from homology"/>
<feature type="compositionally biased region" description="Polar residues" evidence="5">
    <location>
        <begin position="487"/>
        <end position="497"/>
    </location>
</feature>
<evidence type="ECO:0000256" key="3">
    <source>
        <dbReference type="ARBA" id="ARBA00022691"/>
    </source>
</evidence>
<dbReference type="InterPro" id="IPR029063">
    <property type="entry name" value="SAM-dependent_MTases_sf"/>
</dbReference>
<feature type="region of interest" description="Disordered" evidence="5">
    <location>
        <begin position="951"/>
        <end position="1004"/>
    </location>
</feature>
<sequence length="1064" mass="116605">MSASSNNKAACEAASGREGQPTSLPHGPSQAPMRCTSPTPSELSAETLSLGFWDDGNCQDNMETDDPYWYNTFLHNPPREVTMAYTDFLLAQQEGVCNCKWVTYCGKLARPMHVALPCCGIDGSGWALKAMKANFCCNNVYDLEARYKQYLEKYMTEGSAAQLHLGPSEGNVLQTDISTWERPTHVLLAGPPCPPWAGNGCHRGERDERATVFLHIVKVVGALAKCGELQAACLENVKGILHKGKDQKDSFMQRLVTTLRSEIPEFLWDVSVLKARDYCLAQDRTRVFLRGIRSSLCPAGEVPPVLPPFGQRDLKEFLAPGLPPVDRKALTKCMQKNLQDAQEQLRQLHAEGQLSMDDVVCYPLDRADEKTYKRQVCQNRTPTLLTGNSYLFISDVNVDAPDAQRQWFRFLLPEERFTLQGFPSEISSSFRSTALKVKAAGNAYPVPLIGAAVAGLLQKITSLPDTQEPLEDPKRLCEQLEEVMYGSGNNKTAPSKTSKMKRPASGSMMAKENPASSSTAKPAPSKREIKKKPRSSFKKLEKHNEEKKDAGNPAEEGLKRPALQAQSSKQASLRSAKHEGQAMAEARFVGMLDYLEALRLSSSKSGKDTNVDKLFQSCMLDIQNAPPMPVDAGARLLKKLNTAHVSDQWREELAQLLHEKVEAGAAKLAAEKKTSEGGDPKTQRCLDLHNYLTPSEWSALRNEKEGLMTKCRVLATRMAQLGLKNPTEPTWVAAVAILYLASHKGPADELQFNAKQALSTLNSLKTILRGMHAHLNSGLKFYPSDPSELAEDLFRKAYSQEKPAQCPLEEAGLHFLRKVLPARDTHSSVRGQFGKPGFSNHTPSGGSMADMFGMMQTFMPMLCNQFGGGKGLDLQMFPQRKKKSWAAAAPLALEAPADSPAAETAKVEPSPGEEPAASPTEKIEGENSATPSLGGLASKDVDKMAQEVLAALGEKKEKNGKAAAAPAKKKTPKSKAKGPSKKDEKDAKDEGPPPKKMKAALPFPGEGPAEPLHYCNATIYICPNSSSYRVKLAGERKDKSFSWKRDSAKECWGRVKEHVLKVAV</sequence>
<name>A0ABP0RAZ3_9DINO</name>
<evidence type="ECO:0000256" key="4">
    <source>
        <dbReference type="PROSITE-ProRule" id="PRU01016"/>
    </source>
</evidence>
<reference evidence="6 7" key="1">
    <citation type="submission" date="2024-02" db="EMBL/GenBank/DDBJ databases">
        <authorList>
            <person name="Chen Y."/>
            <person name="Shah S."/>
            <person name="Dougan E. K."/>
            <person name="Thang M."/>
            <person name="Chan C."/>
        </authorList>
    </citation>
    <scope>NUCLEOTIDE SEQUENCE [LARGE SCALE GENOMIC DNA]</scope>
</reference>
<protein>
    <submittedName>
        <fullName evidence="6">Modification methylase FnuDI (M.FnuDI) (Cytosine-specific methyltransferase FnuDI)</fullName>
    </submittedName>
</protein>
<feature type="compositionally biased region" description="Low complexity" evidence="5">
    <location>
        <begin position="514"/>
        <end position="523"/>
    </location>
</feature>
<keyword evidence="3 4" id="KW-0949">S-adenosyl-L-methionine</keyword>
<comment type="similarity">
    <text evidence="4">Belongs to the class I-like SAM-binding methyltransferase superfamily. C5-methyltransferase family.</text>
</comment>
<feature type="compositionally biased region" description="Basic and acidic residues" evidence="5">
    <location>
        <begin position="980"/>
        <end position="993"/>
    </location>
</feature>
<feature type="compositionally biased region" description="Low complexity" evidence="5">
    <location>
        <begin position="894"/>
        <end position="920"/>
    </location>
</feature>
<dbReference type="InterPro" id="IPR050750">
    <property type="entry name" value="C5-MTase"/>
</dbReference>
<dbReference type="GO" id="GO:0008168">
    <property type="term" value="F:methyltransferase activity"/>
    <property type="evidence" value="ECO:0007669"/>
    <property type="project" value="UniProtKB-KW"/>
</dbReference>
<feature type="compositionally biased region" description="Basic residues" evidence="5">
    <location>
        <begin position="528"/>
        <end position="537"/>
    </location>
</feature>
<dbReference type="Gene3D" id="3.90.120.10">
    <property type="entry name" value="DNA Methylase, subunit A, domain 2"/>
    <property type="match status" value="1"/>
</dbReference>
<feature type="region of interest" description="Disordered" evidence="5">
    <location>
        <begin position="1"/>
        <end position="42"/>
    </location>
</feature>
<organism evidence="6 7">
    <name type="scientific">Durusdinium trenchii</name>
    <dbReference type="NCBI Taxonomy" id="1381693"/>
    <lineage>
        <taxon>Eukaryota</taxon>
        <taxon>Sar</taxon>
        <taxon>Alveolata</taxon>
        <taxon>Dinophyceae</taxon>
        <taxon>Suessiales</taxon>
        <taxon>Symbiodiniaceae</taxon>
        <taxon>Durusdinium</taxon>
    </lineage>
</organism>
<dbReference type="PANTHER" id="PTHR46098:SF1">
    <property type="entry name" value="TRNA (CYTOSINE(38)-C(5))-METHYLTRANSFERASE"/>
    <property type="match status" value="1"/>
</dbReference>
<keyword evidence="1 4" id="KW-0489">Methyltransferase</keyword>
<dbReference type="PROSITE" id="PS51679">
    <property type="entry name" value="SAM_MT_C5"/>
    <property type="match status" value="1"/>
</dbReference>
<gene>
    <name evidence="6" type="ORF">SCF082_LOCUS45644</name>
</gene>
<dbReference type="Proteomes" id="UP001642464">
    <property type="component" value="Unassembled WGS sequence"/>
</dbReference>
<dbReference type="SUPFAM" id="SSF53335">
    <property type="entry name" value="S-adenosyl-L-methionine-dependent methyltransferases"/>
    <property type="match status" value="1"/>
</dbReference>
<dbReference type="InterPro" id="IPR001525">
    <property type="entry name" value="C5_MeTfrase"/>
</dbReference>
<feature type="compositionally biased region" description="Basic and acidic residues" evidence="5">
    <location>
        <begin position="538"/>
        <end position="550"/>
    </location>
</feature>
<dbReference type="GO" id="GO:0032259">
    <property type="term" value="P:methylation"/>
    <property type="evidence" value="ECO:0007669"/>
    <property type="project" value="UniProtKB-KW"/>
</dbReference>
<comment type="caution">
    <text evidence="6">The sequence shown here is derived from an EMBL/GenBank/DDBJ whole genome shotgun (WGS) entry which is preliminary data.</text>
</comment>
<dbReference type="EMBL" id="CAXAMM010041096">
    <property type="protein sequence ID" value="CAK9097295.1"/>
    <property type="molecule type" value="Genomic_DNA"/>
</dbReference>
<evidence type="ECO:0000313" key="7">
    <source>
        <dbReference type="Proteomes" id="UP001642464"/>
    </source>
</evidence>
<keyword evidence="7" id="KW-1185">Reference proteome</keyword>
<accession>A0ABP0RAZ3</accession>
<dbReference type="PANTHER" id="PTHR46098">
    <property type="entry name" value="TRNA (CYTOSINE(38)-C(5))-METHYLTRANSFERASE"/>
    <property type="match status" value="1"/>
</dbReference>
<feature type="compositionally biased region" description="Basic residues" evidence="5">
    <location>
        <begin position="967"/>
        <end position="979"/>
    </location>
</feature>
<keyword evidence="2 4" id="KW-0808">Transferase</keyword>
<feature type="active site" evidence="4">
    <location>
        <position position="193"/>
    </location>
</feature>
<evidence type="ECO:0000256" key="1">
    <source>
        <dbReference type="ARBA" id="ARBA00022603"/>
    </source>
</evidence>
<feature type="region of interest" description="Disordered" evidence="5">
    <location>
        <begin position="894"/>
        <end position="938"/>
    </location>
</feature>